<keyword evidence="10" id="KW-0472">Membrane</keyword>
<comment type="domain">
    <text evidence="9">The HXXXXD motif is essential for acyltransferase activity and may constitute the binding site for the phosphate moiety of the glycerol-3-phosphate.</text>
</comment>
<dbReference type="GO" id="GO:0016024">
    <property type="term" value="P:CDP-diacylglycerol biosynthetic process"/>
    <property type="evidence" value="ECO:0007669"/>
    <property type="project" value="UniProtKB-UniPathway"/>
</dbReference>
<evidence type="ECO:0000256" key="8">
    <source>
        <dbReference type="ARBA" id="ARBA00023315"/>
    </source>
</evidence>
<dbReference type="UniPathway" id="UPA00557">
    <property type="reaction ID" value="UER00613"/>
</dbReference>
<dbReference type="RefSeq" id="WP_176064749.1">
    <property type="nucleotide sequence ID" value="NZ_BJTG01000004.1"/>
</dbReference>
<dbReference type="Pfam" id="PF01553">
    <property type="entry name" value="Acyltransferase"/>
    <property type="match status" value="1"/>
</dbReference>
<comment type="caution">
    <text evidence="12">The sequence shown here is derived from an EMBL/GenBank/DDBJ whole genome shotgun (WGS) entry which is preliminary data.</text>
</comment>
<evidence type="ECO:0000256" key="2">
    <source>
        <dbReference type="ARBA" id="ARBA00004728"/>
    </source>
</evidence>
<keyword evidence="7 9" id="KW-0808">Transferase</keyword>
<dbReference type="SUPFAM" id="SSF69593">
    <property type="entry name" value="Glycerol-3-phosphate (1)-acyltransferase"/>
    <property type="match status" value="1"/>
</dbReference>
<evidence type="ECO:0000256" key="1">
    <source>
        <dbReference type="ARBA" id="ARBA00001141"/>
    </source>
</evidence>
<dbReference type="InterPro" id="IPR004552">
    <property type="entry name" value="AGP_acyltrans"/>
</dbReference>
<keyword evidence="8 9" id="KW-0012">Acyltransferase</keyword>
<organism evidence="12 13">
    <name type="scientific">Anaeromyxobacter diazotrophicus</name>
    <dbReference type="NCBI Taxonomy" id="2590199"/>
    <lineage>
        <taxon>Bacteria</taxon>
        <taxon>Pseudomonadati</taxon>
        <taxon>Myxococcota</taxon>
        <taxon>Myxococcia</taxon>
        <taxon>Myxococcales</taxon>
        <taxon>Cystobacterineae</taxon>
        <taxon>Anaeromyxobacteraceae</taxon>
        <taxon>Anaeromyxobacter</taxon>
    </lineage>
</organism>
<evidence type="ECO:0000256" key="10">
    <source>
        <dbReference type="SAM" id="Phobius"/>
    </source>
</evidence>
<evidence type="ECO:0000256" key="4">
    <source>
        <dbReference type="ARBA" id="ARBA00008655"/>
    </source>
</evidence>
<comment type="catalytic activity">
    <reaction evidence="1 9">
        <text>a 1-acyl-sn-glycero-3-phosphate + an acyl-CoA = a 1,2-diacyl-sn-glycero-3-phosphate + CoA</text>
        <dbReference type="Rhea" id="RHEA:19709"/>
        <dbReference type="ChEBI" id="CHEBI:57287"/>
        <dbReference type="ChEBI" id="CHEBI:57970"/>
        <dbReference type="ChEBI" id="CHEBI:58342"/>
        <dbReference type="ChEBI" id="CHEBI:58608"/>
        <dbReference type="EC" id="2.3.1.51"/>
    </reaction>
</comment>
<name>A0A7I9VLJ9_9BACT</name>
<comment type="similarity">
    <text evidence="4 9">Belongs to the 1-acyl-sn-glycerol-3-phosphate acyltransferase family.</text>
</comment>
<evidence type="ECO:0000256" key="5">
    <source>
        <dbReference type="ARBA" id="ARBA00013211"/>
    </source>
</evidence>
<dbReference type="GO" id="GO:0016020">
    <property type="term" value="C:membrane"/>
    <property type="evidence" value="ECO:0007669"/>
    <property type="project" value="InterPro"/>
</dbReference>
<protein>
    <recommendedName>
        <fullName evidence="6 9">1-acyl-sn-glycerol-3-phosphate acyltransferase</fullName>
        <ecNumber evidence="5 9">2.3.1.51</ecNumber>
    </recommendedName>
</protein>
<evidence type="ECO:0000256" key="3">
    <source>
        <dbReference type="ARBA" id="ARBA00005189"/>
    </source>
</evidence>
<evidence type="ECO:0000256" key="6">
    <source>
        <dbReference type="ARBA" id="ARBA00016139"/>
    </source>
</evidence>
<dbReference type="CDD" id="cd07989">
    <property type="entry name" value="LPLAT_AGPAT-like"/>
    <property type="match status" value="1"/>
</dbReference>
<reference evidence="13" key="1">
    <citation type="journal article" date="2020" name="Appl. Environ. Microbiol.">
        <title>Diazotrophic Anaeromyxobacter Isolates from Soils.</title>
        <authorList>
            <person name="Masuda Y."/>
            <person name="Yamanaka H."/>
            <person name="Xu Z.X."/>
            <person name="Shiratori Y."/>
            <person name="Aono T."/>
            <person name="Amachi S."/>
            <person name="Senoo K."/>
            <person name="Itoh H."/>
        </authorList>
    </citation>
    <scope>NUCLEOTIDE SEQUENCE [LARGE SCALE GENOMIC DNA]</scope>
    <source>
        <strain evidence="13">R267</strain>
    </source>
</reference>
<evidence type="ECO:0000256" key="9">
    <source>
        <dbReference type="RuleBase" id="RU361267"/>
    </source>
</evidence>
<dbReference type="SMART" id="SM00563">
    <property type="entry name" value="PlsC"/>
    <property type="match status" value="1"/>
</dbReference>
<dbReference type="Proteomes" id="UP000503640">
    <property type="component" value="Unassembled WGS sequence"/>
</dbReference>
<evidence type="ECO:0000313" key="12">
    <source>
        <dbReference type="EMBL" id="GEJ57285.1"/>
    </source>
</evidence>
<evidence type="ECO:0000256" key="7">
    <source>
        <dbReference type="ARBA" id="ARBA00022679"/>
    </source>
</evidence>
<feature type="domain" description="Phospholipid/glycerol acyltransferase" evidence="11">
    <location>
        <begin position="71"/>
        <end position="186"/>
    </location>
</feature>
<dbReference type="NCBIfam" id="TIGR00530">
    <property type="entry name" value="AGP_acyltrn"/>
    <property type="match status" value="1"/>
</dbReference>
<evidence type="ECO:0000313" key="13">
    <source>
        <dbReference type="Proteomes" id="UP000503640"/>
    </source>
</evidence>
<keyword evidence="10" id="KW-1133">Transmembrane helix</keyword>
<keyword evidence="9" id="KW-0443">Lipid metabolism</keyword>
<dbReference type="EC" id="2.3.1.51" evidence="5 9"/>
<keyword evidence="9" id="KW-1208">Phospholipid metabolism</keyword>
<feature type="transmembrane region" description="Helical" evidence="10">
    <location>
        <begin position="7"/>
        <end position="25"/>
    </location>
</feature>
<evidence type="ECO:0000259" key="11">
    <source>
        <dbReference type="SMART" id="SM00563"/>
    </source>
</evidence>
<keyword evidence="9" id="KW-0444">Lipid biosynthesis</keyword>
<dbReference type="GO" id="GO:0003841">
    <property type="term" value="F:1-acylglycerol-3-phosphate O-acyltransferase activity"/>
    <property type="evidence" value="ECO:0007669"/>
    <property type="project" value="UniProtKB-UniRule"/>
</dbReference>
<proteinExistence type="inferred from homology"/>
<comment type="pathway">
    <text evidence="3">Lipid metabolism.</text>
</comment>
<keyword evidence="9" id="KW-0594">Phospholipid biosynthesis</keyword>
<dbReference type="PANTHER" id="PTHR10434">
    <property type="entry name" value="1-ACYL-SN-GLYCEROL-3-PHOSPHATE ACYLTRANSFERASE"/>
    <property type="match status" value="1"/>
</dbReference>
<dbReference type="GO" id="GO:0006654">
    <property type="term" value="P:phosphatidic acid biosynthetic process"/>
    <property type="evidence" value="ECO:0007669"/>
    <property type="project" value="TreeGrafter"/>
</dbReference>
<dbReference type="EMBL" id="BJTG01000004">
    <property type="protein sequence ID" value="GEJ57285.1"/>
    <property type="molecule type" value="Genomic_DNA"/>
</dbReference>
<sequence length="256" mass="27563">MSARLRGVAVAAYAAVSMAFFFLVQLPPMLFTGSADFSVWLARRMWAPSALWLCGVTVEVLAPRGFPDGPAIYASNHESALDIWLLFRTVPRNGLRFIAKQELFRIPVFGWYLRMARFVAVDRRHRARAVAALQQAGRIVREGTSLIVFPEGTRSPDGRVQPFKKGPFVVAMEAGVPVVPIAIAGAAALNPKGRLSVRPGRVRVAVGAPLTPADFPDKSALLREVRSRIIALHRELGGAGGDVDDAVAAPGVEGSS</sequence>
<accession>A0A7I9VLJ9</accession>
<comment type="pathway">
    <text evidence="2">Phospholipid metabolism; CDP-diacylglycerol biosynthesis; CDP-diacylglycerol from sn-glycerol 3-phosphate: step 2/3.</text>
</comment>
<keyword evidence="13" id="KW-1185">Reference proteome</keyword>
<keyword evidence="10" id="KW-0812">Transmembrane</keyword>
<dbReference type="PANTHER" id="PTHR10434:SF66">
    <property type="entry name" value="PHOSPHOLIPID_GLYCEROL ACYLTRANSFERASE DOMAIN-CONTAINING PROTEIN"/>
    <property type="match status" value="1"/>
</dbReference>
<dbReference type="AlphaFoldDB" id="A0A7I9VLJ9"/>
<gene>
    <name evidence="12" type="ORF">AMYX_20260</name>
</gene>
<dbReference type="InterPro" id="IPR002123">
    <property type="entry name" value="Plipid/glycerol_acylTrfase"/>
</dbReference>